<sequence length="128" mass="14362">DSGSHGKKEDDDNSEETEEDKQSLEITRQTIQILSEIDAVVNPEKNDEINSNVRTINTSHKRKSNIYNSSLYQGDIMLAPNDALELIEEAEKVAREKNVDITSINAKIKTFAENLKLNLKGTSSENNK</sequence>
<proteinExistence type="predicted"/>
<feature type="compositionally biased region" description="Basic and acidic residues" evidence="1">
    <location>
        <begin position="1"/>
        <end position="10"/>
    </location>
</feature>
<evidence type="ECO:0000256" key="1">
    <source>
        <dbReference type="SAM" id="MobiDB-lite"/>
    </source>
</evidence>
<evidence type="ECO:0000313" key="2">
    <source>
        <dbReference type="Proteomes" id="UP000046392"/>
    </source>
</evidence>
<feature type="region of interest" description="Disordered" evidence="1">
    <location>
        <begin position="1"/>
        <end position="25"/>
    </location>
</feature>
<dbReference type="WBParaSite" id="SPAL_0000924000.1">
    <property type="protein sequence ID" value="SPAL_0000924000.1"/>
    <property type="gene ID" value="SPAL_0000924000"/>
</dbReference>
<dbReference type="Proteomes" id="UP000046392">
    <property type="component" value="Unplaced"/>
</dbReference>
<reference evidence="3" key="1">
    <citation type="submission" date="2017-02" db="UniProtKB">
        <authorList>
            <consortium name="WormBaseParasite"/>
        </authorList>
    </citation>
    <scope>IDENTIFICATION</scope>
</reference>
<keyword evidence="2" id="KW-1185">Reference proteome</keyword>
<organism evidence="2 3">
    <name type="scientific">Strongyloides papillosus</name>
    <name type="common">Intestinal threadworm</name>
    <dbReference type="NCBI Taxonomy" id="174720"/>
    <lineage>
        <taxon>Eukaryota</taxon>
        <taxon>Metazoa</taxon>
        <taxon>Ecdysozoa</taxon>
        <taxon>Nematoda</taxon>
        <taxon>Chromadorea</taxon>
        <taxon>Rhabditida</taxon>
        <taxon>Tylenchina</taxon>
        <taxon>Panagrolaimomorpha</taxon>
        <taxon>Strongyloidoidea</taxon>
        <taxon>Strongyloididae</taxon>
        <taxon>Strongyloides</taxon>
    </lineage>
</organism>
<dbReference type="AlphaFoldDB" id="A0A0N5BTR3"/>
<name>A0A0N5BTR3_STREA</name>
<accession>A0A0N5BTR3</accession>
<protein>
    <submittedName>
        <fullName evidence="3">HYPK_UBA domain-containing protein</fullName>
    </submittedName>
</protein>
<evidence type="ECO:0000313" key="3">
    <source>
        <dbReference type="WBParaSite" id="SPAL_0000924000.1"/>
    </source>
</evidence>